<dbReference type="Pfam" id="PF00145">
    <property type="entry name" value="DNA_methylase"/>
    <property type="match status" value="1"/>
</dbReference>
<evidence type="ECO:0000256" key="2">
    <source>
        <dbReference type="ARBA" id="ARBA00022679"/>
    </source>
</evidence>
<dbReference type="GO" id="GO:0008168">
    <property type="term" value="F:methyltransferase activity"/>
    <property type="evidence" value="ECO:0007669"/>
    <property type="project" value="UniProtKB-KW"/>
</dbReference>
<evidence type="ECO:0000256" key="1">
    <source>
        <dbReference type="ARBA" id="ARBA00022603"/>
    </source>
</evidence>
<sequence>MAEATKISDSQSWEEWHQKELPGTFKQLFPPSGKRATDLKPVFSILEYVHPRLKYKFSQNAFARLRLRPPFASEYACVVKIHNIVKTEGAIDSETAWSLVITKYSFLHSRYPFRSMEQKDSKIKLQELVLHFDRADVMGSVNDAETICFADIVGVGGLSEKLTERGVEHVVQVPDSDDTYFCRFAVQYANQDEVACYLPLKSSLLSKQAGTKRHKFPSPTKTAIMDLSPRVLGLAEGFAQAGHQIHSAVGFDPSQHMTWMCRHGRNSSTQVFDGHTREVLEDIATGQFGSVPSRTEGHFLTAVIAGENTTYRIQKNSPLPSVERFCRPLEKIESVLATSLGPDFIVLLISPAVLRSKAADKFAATLLRLLDLRYSVHMRLAHLPDHGIPQARKILLLVASALPGPLPWHIDWPSTTQQRKEITVEQVLDGLPRSNTRTSLSPNSITGFACPIASQELGSKPSISQQVLYNHQLGHSISKAQPIDLNSKAVGLSCDTSYHHPLRGDALTVRELARLQGLEDNLVFYHSLSSQYIDVNNAIPPILTRRIGHVLLQFIHDHRIIERQKAIEDEKNRRQAERMDLD</sequence>
<dbReference type="Gene3D" id="3.40.50.150">
    <property type="entry name" value="Vaccinia Virus protein VP39"/>
    <property type="match status" value="1"/>
</dbReference>
<dbReference type="InterPro" id="IPR029063">
    <property type="entry name" value="SAM-dependent_MTases_sf"/>
</dbReference>
<proteinExistence type="predicted"/>
<organism evidence="3 4">
    <name type="scientific">Microthyrium microscopicum</name>
    <dbReference type="NCBI Taxonomy" id="703497"/>
    <lineage>
        <taxon>Eukaryota</taxon>
        <taxon>Fungi</taxon>
        <taxon>Dikarya</taxon>
        <taxon>Ascomycota</taxon>
        <taxon>Pezizomycotina</taxon>
        <taxon>Dothideomycetes</taxon>
        <taxon>Dothideomycetes incertae sedis</taxon>
        <taxon>Microthyriales</taxon>
        <taxon>Microthyriaceae</taxon>
        <taxon>Microthyrium</taxon>
    </lineage>
</organism>
<dbReference type="OrthoDB" id="5376140at2759"/>
<dbReference type="SUPFAM" id="SSF53335">
    <property type="entry name" value="S-adenosyl-L-methionine-dependent methyltransferases"/>
    <property type="match status" value="1"/>
</dbReference>
<gene>
    <name evidence="3" type="ORF">BT63DRAFT_69784</name>
</gene>
<evidence type="ECO:0000313" key="4">
    <source>
        <dbReference type="Proteomes" id="UP000799302"/>
    </source>
</evidence>
<dbReference type="Gene3D" id="3.90.120.10">
    <property type="entry name" value="DNA Methylase, subunit A, domain 2"/>
    <property type="match status" value="1"/>
</dbReference>
<dbReference type="GO" id="GO:0032259">
    <property type="term" value="P:methylation"/>
    <property type="evidence" value="ECO:0007669"/>
    <property type="project" value="UniProtKB-KW"/>
</dbReference>
<dbReference type="Proteomes" id="UP000799302">
    <property type="component" value="Unassembled WGS sequence"/>
</dbReference>
<keyword evidence="2" id="KW-0808">Transferase</keyword>
<evidence type="ECO:0008006" key="5">
    <source>
        <dbReference type="Google" id="ProtNLM"/>
    </source>
</evidence>
<dbReference type="InterPro" id="IPR001525">
    <property type="entry name" value="C5_MeTfrase"/>
</dbReference>
<reference evidence="3" key="1">
    <citation type="journal article" date="2020" name="Stud. Mycol.">
        <title>101 Dothideomycetes genomes: a test case for predicting lifestyles and emergence of pathogens.</title>
        <authorList>
            <person name="Haridas S."/>
            <person name="Albert R."/>
            <person name="Binder M."/>
            <person name="Bloem J."/>
            <person name="Labutti K."/>
            <person name="Salamov A."/>
            <person name="Andreopoulos B."/>
            <person name="Baker S."/>
            <person name="Barry K."/>
            <person name="Bills G."/>
            <person name="Bluhm B."/>
            <person name="Cannon C."/>
            <person name="Castanera R."/>
            <person name="Culley D."/>
            <person name="Daum C."/>
            <person name="Ezra D."/>
            <person name="Gonzalez J."/>
            <person name="Henrissat B."/>
            <person name="Kuo A."/>
            <person name="Liang C."/>
            <person name="Lipzen A."/>
            <person name="Lutzoni F."/>
            <person name="Magnuson J."/>
            <person name="Mondo S."/>
            <person name="Nolan M."/>
            <person name="Ohm R."/>
            <person name="Pangilinan J."/>
            <person name="Park H.-J."/>
            <person name="Ramirez L."/>
            <person name="Alfaro M."/>
            <person name="Sun H."/>
            <person name="Tritt A."/>
            <person name="Yoshinaga Y."/>
            <person name="Zwiers L.-H."/>
            <person name="Turgeon B."/>
            <person name="Goodwin S."/>
            <person name="Spatafora J."/>
            <person name="Crous P."/>
            <person name="Grigoriev I."/>
        </authorList>
    </citation>
    <scope>NUCLEOTIDE SEQUENCE</scope>
    <source>
        <strain evidence="3">CBS 115976</strain>
    </source>
</reference>
<keyword evidence="4" id="KW-1185">Reference proteome</keyword>
<dbReference type="AlphaFoldDB" id="A0A6A6TZV0"/>
<accession>A0A6A6TZV0</accession>
<name>A0A6A6TZV0_9PEZI</name>
<protein>
    <recommendedName>
        <fullName evidence="5">S-adenosyl-L-methionine-dependent methyltransferase</fullName>
    </recommendedName>
</protein>
<dbReference type="EMBL" id="MU004240">
    <property type="protein sequence ID" value="KAF2665609.1"/>
    <property type="molecule type" value="Genomic_DNA"/>
</dbReference>
<evidence type="ECO:0000313" key="3">
    <source>
        <dbReference type="EMBL" id="KAF2665609.1"/>
    </source>
</evidence>
<keyword evidence="1" id="KW-0489">Methyltransferase</keyword>